<dbReference type="GO" id="GO:0015074">
    <property type="term" value="P:DNA integration"/>
    <property type="evidence" value="ECO:0007669"/>
    <property type="project" value="InterPro"/>
</dbReference>
<dbReference type="CDD" id="cd09274">
    <property type="entry name" value="RNase_HI_RT_Ty3"/>
    <property type="match status" value="1"/>
</dbReference>
<keyword evidence="1" id="KW-0511">Multifunctional enzyme</keyword>
<dbReference type="InterPro" id="IPR012337">
    <property type="entry name" value="RNaseH-like_sf"/>
</dbReference>
<dbReference type="GO" id="GO:0003824">
    <property type="term" value="F:catalytic activity"/>
    <property type="evidence" value="ECO:0007669"/>
    <property type="project" value="UniProtKB-KW"/>
</dbReference>
<comment type="caution">
    <text evidence="4">The sequence shown here is derived from an EMBL/GenBank/DDBJ whole genome shotgun (WGS) entry which is preliminary data.</text>
</comment>
<evidence type="ECO:0000259" key="3">
    <source>
        <dbReference type="PROSITE" id="PS50994"/>
    </source>
</evidence>
<dbReference type="SUPFAM" id="SSF53098">
    <property type="entry name" value="Ribonuclease H-like"/>
    <property type="match status" value="1"/>
</dbReference>
<dbReference type="PROSITE" id="PS50994">
    <property type="entry name" value="INTEGRASE"/>
    <property type="match status" value="1"/>
</dbReference>
<dbReference type="EMBL" id="JAVXUP010003398">
    <property type="protein sequence ID" value="KAK2999089.1"/>
    <property type="molecule type" value="Genomic_DNA"/>
</dbReference>
<evidence type="ECO:0000313" key="4">
    <source>
        <dbReference type="EMBL" id="KAK2999089.1"/>
    </source>
</evidence>
<dbReference type="Pfam" id="PF17919">
    <property type="entry name" value="RT_RNaseH_2"/>
    <property type="match status" value="1"/>
</dbReference>
<dbReference type="InterPro" id="IPR043502">
    <property type="entry name" value="DNA/RNA_pol_sf"/>
</dbReference>
<gene>
    <name evidence="4" type="ORF">RJ639_024653</name>
</gene>
<sequence>MGYVKDRLGYVEQNLQTLEDHVLEELESLKKAVVGQDELRTRFMELFANLQEQLDVVKVGVEETRQEMAMCKRAIAGGAVVTHSPRVDAPKLKEFGGKRDAKELDNFIWHMERYFEGASIMDEKAKVRTATLYLTDTTTLWWRRKHNDIEKGLCTIDTWDVFKKEIKRQFYPENVTYEARKKLRELKHKSSIHDYMDKEKVKAIKEWEAPTKVSELRSFLGLANYYRRFIKGYSAKAAPLTDLLKKGKAWEWSKGCQTAFEGLKEAVTEEPVLALPDHTKVFELQTDASDFAIGGVLMQEGHPIAFESHKLNDTERRYTVQEKEMTAVVHCLRTLRHYLLGSRFLIKTDNIATSYFQSQRKLSPKQARWQDFLAEFDYGCGSIMVVVDRFSKYATFVASPADCTAEKAARLFLKNVVKYWGLPKVIVSDRDPRFTGKFRTELFKLLGSELHFSTSFHPQTDGQTKWVNALLECYLWHCVSANQTDWARLLDVAQFSYNLMRNEATNQSPFEIAIGQQPLTPLTLAGDYKGRSPLAAQVARSWNEQADVARSYVDKAGRKMKKWADKRRRQKEYNLGDMVMLKLLPQQFKSFRKVHKGLIRKYEGPFPIVAKVGKASYRLELPPKLKIHPVFHPSSTNSSAYLSLIGPRSLDDHRETPSKLADDILFSCTSGSREKLDDWVLCRIYENTRSGLKGRKSQDQDNEVEAQETDGSIAQTPHSVVTQQMPISYSTMLLGENFAPLIENEHIEVDSFYHYHGDSATLLSSYDNVGFHSQTLENIFPEFFPHPFSRVVPGQLIGTPSQAMGRDIHYQYAYNNRTTTQQDSVWAVQNGDVGGDLLTPKQSDSSRP</sequence>
<protein>
    <recommendedName>
        <fullName evidence="3">Integrase catalytic domain-containing protein</fullName>
    </recommendedName>
</protein>
<dbReference type="Pfam" id="PF24626">
    <property type="entry name" value="SH3_Tf2-1"/>
    <property type="match status" value="1"/>
</dbReference>
<dbReference type="Gene3D" id="3.30.70.270">
    <property type="match status" value="1"/>
</dbReference>
<dbReference type="SUPFAM" id="SSF56672">
    <property type="entry name" value="DNA/RNA polymerases"/>
    <property type="match status" value="1"/>
</dbReference>
<dbReference type="PANTHER" id="PTHR37984">
    <property type="entry name" value="PROTEIN CBG26694"/>
    <property type="match status" value="1"/>
</dbReference>
<name>A0AA88V028_9ASTE</name>
<dbReference type="PANTHER" id="PTHR37984:SF5">
    <property type="entry name" value="PROTEIN NYNRIN-LIKE"/>
    <property type="match status" value="1"/>
</dbReference>
<evidence type="ECO:0000256" key="1">
    <source>
        <dbReference type="ARBA" id="ARBA00023268"/>
    </source>
</evidence>
<dbReference type="InterPro" id="IPR005162">
    <property type="entry name" value="Retrotrans_gag_dom"/>
</dbReference>
<proteinExistence type="predicted"/>
<keyword evidence="5" id="KW-1185">Reference proteome</keyword>
<dbReference type="InterPro" id="IPR036397">
    <property type="entry name" value="RNaseH_sf"/>
</dbReference>
<dbReference type="GO" id="GO:0003676">
    <property type="term" value="F:nucleic acid binding"/>
    <property type="evidence" value="ECO:0007669"/>
    <property type="project" value="InterPro"/>
</dbReference>
<dbReference type="FunFam" id="3.30.70.270:FF:000026">
    <property type="entry name" value="Transposon Ty3-G Gag-Pol polyprotein"/>
    <property type="match status" value="1"/>
</dbReference>
<dbReference type="Pfam" id="PF03732">
    <property type="entry name" value="Retrotrans_gag"/>
    <property type="match status" value="1"/>
</dbReference>
<dbReference type="AlphaFoldDB" id="A0AA88V028"/>
<dbReference type="InterPro" id="IPR041577">
    <property type="entry name" value="RT_RNaseH_2"/>
</dbReference>
<organism evidence="4 5">
    <name type="scientific">Escallonia herrerae</name>
    <dbReference type="NCBI Taxonomy" id="1293975"/>
    <lineage>
        <taxon>Eukaryota</taxon>
        <taxon>Viridiplantae</taxon>
        <taxon>Streptophyta</taxon>
        <taxon>Embryophyta</taxon>
        <taxon>Tracheophyta</taxon>
        <taxon>Spermatophyta</taxon>
        <taxon>Magnoliopsida</taxon>
        <taxon>eudicotyledons</taxon>
        <taxon>Gunneridae</taxon>
        <taxon>Pentapetalae</taxon>
        <taxon>asterids</taxon>
        <taxon>campanulids</taxon>
        <taxon>Escalloniales</taxon>
        <taxon>Escalloniaceae</taxon>
        <taxon>Escallonia</taxon>
    </lineage>
</organism>
<dbReference type="Proteomes" id="UP001188597">
    <property type="component" value="Unassembled WGS sequence"/>
</dbReference>
<dbReference type="InterPro" id="IPR056924">
    <property type="entry name" value="SH3_Tf2-1"/>
</dbReference>
<evidence type="ECO:0000256" key="2">
    <source>
        <dbReference type="SAM" id="MobiDB-lite"/>
    </source>
</evidence>
<feature type="domain" description="Integrase catalytic" evidence="3">
    <location>
        <begin position="360"/>
        <end position="517"/>
    </location>
</feature>
<dbReference type="InterPro" id="IPR043128">
    <property type="entry name" value="Rev_trsase/Diguanyl_cyclase"/>
</dbReference>
<reference evidence="4" key="1">
    <citation type="submission" date="2022-12" db="EMBL/GenBank/DDBJ databases">
        <title>Draft genome assemblies for two species of Escallonia (Escalloniales).</title>
        <authorList>
            <person name="Chanderbali A."/>
            <person name="Dervinis C."/>
            <person name="Anghel I."/>
            <person name="Soltis D."/>
            <person name="Soltis P."/>
            <person name="Zapata F."/>
        </authorList>
    </citation>
    <scope>NUCLEOTIDE SEQUENCE</scope>
    <source>
        <strain evidence="4">UCBG64.0493</strain>
        <tissue evidence="4">Leaf</tissue>
    </source>
</reference>
<dbReference type="Gene3D" id="3.30.420.10">
    <property type="entry name" value="Ribonuclease H-like superfamily/Ribonuclease H"/>
    <property type="match status" value="1"/>
</dbReference>
<dbReference type="InterPro" id="IPR001584">
    <property type="entry name" value="Integrase_cat-core"/>
</dbReference>
<dbReference type="InterPro" id="IPR050951">
    <property type="entry name" value="Retrovirus_Pol_polyprotein"/>
</dbReference>
<feature type="region of interest" description="Disordered" evidence="2">
    <location>
        <begin position="692"/>
        <end position="711"/>
    </location>
</feature>
<evidence type="ECO:0000313" key="5">
    <source>
        <dbReference type="Proteomes" id="UP001188597"/>
    </source>
</evidence>
<accession>A0AA88V028</accession>